<dbReference type="VEuPathDB" id="FungiDB:RhiirFUN_024374"/>
<name>A0A2N0NFQ8_9GLOM</name>
<sequence>MIKNWRVGEENSSDQNDTSENKGQQLKKDNVAPEEVVEIIKNYRTTNKIKYVQYQESTYNGSLVDKLKEVKDIFNQTSNAMEWEKINIEAVDELRKENGLNDWDDARNWALEKNNFFRLGQRIISLAEKSKIFQEYTTLNKNFTKRLENENRYQDEKKIGEKRPILESPSKWKEDTEEEEEEVAEPEEEVAEQEKSPSKKKSGKKKKKKNNKK</sequence>
<feature type="region of interest" description="Disordered" evidence="1">
    <location>
        <begin position="158"/>
        <end position="213"/>
    </location>
</feature>
<dbReference type="VEuPathDB" id="FungiDB:FUN_003356"/>
<feature type="compositionally biased region" description="Basic residues" evidence="1">
    <location>
        <begin position="198"/>
        <end position="213"/>
    </location>
</feature>
<accession>A0A2N0NFQ8</accession>
<feature type="compositionally biased region" description="Acidic residues" evidence="1">
    <location>
        <begin position="175"/>
        <end position="191"/>
    </location>
</feature>
<dbReference type="EMBL" id="LLXJ01008137">
    <property type="protein sequence ID" value="PKB93394.1"/>
    <property type="molecule type" value="Genomic_DNA"/>
</dbReference>
<reference evidence="2 3" key="1">
    <citation type="submission" date="2016-04" db="EMBL/GenBank/DDBJ databases">
        <title>Genome analyses suggest a sexual origin of heterokaryosis in a supposedly ancient asexual fungus.</title>
        <authorList>
            <person name="Ropars J."/>
            <person name="Sedzielewska K."/>
            <person name="Noel J."/>
            <person name="Charron P."/>
            <person name="Farinelli L."/>
            <person name="Marton T."/>
            <person name="Kruger M."/>
            <person name="Pelin A."/>
            <person name="Brachmann A."/>
            <person name="Corradi N."/>
        </authorList>
    </citation>
    <scope>NUCLEOTIDE SEQUENCE [LARGE SCALE GENOMIC DNA]</scope>
    <source>
        <strain evidence="2 3">A5</strain>
    </source>
</reference>
<feature type="compositionally biased region" description="Basic and acidic residues" evidence="1">
    <location>
        <begin position="158"/>
        <end position="174"/>
    </location>
</feature>
<evidence type="ECO:0000256" key="1">
    <source>
        <dbReference type="SAM" id="MobiDB-lite"/>
    </source>
</evidence>
<dbReference type="VEuPathDB" id="FungiDB:RhiirA1_481812"/>
<feature type="compositionally biased region" description="Polar residues" evidence="1">
    <location>
        <begin position="13"/>
        <end position="24"/>
    </location>
</feature>
<evidence type="ECO:0000313" key="2">
    <source>
        <dbReference type="EMBL" id="PKB93394.1"/>
    </source>
</evidence>
<gene>
    <name evidence="2" type="ORF">RhiirA5_441400</name>
</gene>
<dbReference type="Proteomes" id="UP000232722">
    <property type="component" value="Unassembled WGS sequence"/>
</dbReference>
<dbReference type="AlphaFoldDB" id="A0A2N0NFQ8"/>
<comment type="caution">
    <text evidence="2">The sequence shown here is derived from an EMBL/GenBank/DDBJ whole genome shotgun (WGS) entry which is preliminary data.</text>
</comment>
<protein>
    <submittedName>
        <fullName evidence="2">Uncharacterized protein</fullName>
    </submittedName>
</protein>
<organism evidence="2 3">
    <name type="scientific">Rhizophagus irregularis</name>
    <dbReference type="NCBI Taxonomy" id="588596"/>
    <lineage>
        <taxon>Eukaryota</taxon>
        <taxon>Fungi</taxon>
        <taxon>Fungi incertae sedis</taxon>
        <taxon>Mucoromycota</taxon>
        <taxon>Glomeromycotina</taxon>
        <taxon>Glomeromycetes</taxon>
        <taxon>Glomerales</taxon>
        <taxon>Glomeraceae</taxon>
        <taxon>Rhizophagus</taxon>
    </lineage>
</organism>
<proteinExistence type="predicted"/>
<evidence type="ECO:0000313" key="3">
    <source>
        <dbReference type="Proteomes" id="UP000232722"/>
    </source>
</evidence>
<reference evidence="2 3" key="2">
    <citation type="submission" date="2017-09" db="EMBL/GenBank/DDBJ databases">
        <title>Extensive intraspecific genome diversity in a model arbuscular mycorrhizal fungus.</title>
        <authorList>
            <person name="Chen E.C."/>
            <person name="Morin E."/>
            <person name="Beaudet D."/>
            <person name="Noel J."/>
            <person name="Ndikumana S."/>
            <person name="Charron P."/>
            <person name="St-Onge C."/>
            <person name="Giorgi J."/>
            <person name="Grigoriev I.V."/>
            <person name="Roux C."/>
            <person name="Martin F.M."/>
            <person name="Corradi N."/>
        </authorList>
    </citation>
    <scope>NUCLEOTIDE SEQUENCE [LARGE SCALE GENOMIC DNA]</scope>
    <source>
        <strain evidence="2 3">A5</strain>
    </source>
</reference>
<feature type="region of interest" description="Disordered" evidence="1">
    <location>
        <begin position="1"/>
        <end position="30"/>
    </location>
</feature>